<dbReference type="Proteomes" id="UP000027265">
    <property type="component" value="Unassembled WGS sequence"/>
</dbReference>
<evidence type="ECO:0000256" key="3">
    <source>
        <dbReference type="ARBA" id="ARBA00022679"/>
    </source>
</evidence>
<evidence type="ECO:0000313" key="8">
    <source>
        <dbReference type="Proteomes" id="UP000027265"/>
    </source>
</evidence>
<dbReference type="InterPro" id="IPR005793">
    <property type="entry name" value="Formyl_trans_C"/>
</dbReference>
<evidence type="ECO:0000256" key="4">
    <source>
        <dbReference type="ARBA" id="ARBA00022917"/>
    </source>
</evidence>
<dbReference type="OrthoDB" id="10268103at2759"/>
<name>A0A067Q7U2_9AGAM</name>
<dbReference type="EC" id="2.1.2.9" evidence="2"/>
<evidence type="ECO:0000313" key="7">
    <source>
        <dbReference type="EMBL" id="KDQ58671.1"/>
    </source>
</evidence>
<proteinExistence type="inferred from homology"/>
<dbReference type="STRING" id="933084.A0A067Q7U2"/>
<dbReference type="PANTHER" id="PTHR11138">
    <property type="entry name" value="METHIONYL-TRNA FORMYLTRANSFERASE"/>
    <property type="match status" value="1"/>
</dbReference>
<protein>
    <recommendedName>
        <fullName evidence="2">methionyl-tRNA formyltransferase</fullName>
        <ecNumber evidence="2">2.1.2.9</ecNumber>
    </recommendedName>
</protein>
<dbReference type="AlphaFoldDB" id="A0A067Q7U2"/>
<dbReference type="Pfam" id="PF00551">
    <property type="entry name" value="Formyl_trans_N"/>
    <property type="match status" value="1"/>
</dbReference>
<dbReference type="GO" id="GO:0004479">
    <property type="term" value="F:methionyl-tRNA formyltransferase activity"/>
    <property type="evidence" value="ECO:0007669"/>
    <property type="project" value="UniProtKB-EC"/>
</dbReference>
<evidence type="ECO:0000256" key="1">
    <source>
        <dbReference type="ARBA" id="ARBA00010699"/>
    </source>
</evidence>
<keyword evidence="3" id="KW-0808">Transferase</keyword>
<dbReference type="EMBL" id="KL197717">
    <property type="protein sequence ID" value="KDQ58671.1"/>
    <property type="molecule type" value="Genomic_DNA"/>
</dbReference>
<sequence length="386" mass="42766">MIRAALCHRNTANVARTSPGIRALRRTWCIPKGRLIHSIASPEPFKILFFGRDEFSCQVLRELYSARELWQSIAVVTQPDEKTGRRGSQLSISPLKVLGQTMDLPIHTIPHEKSAFKFWQPPDPFSKPEPPHLLLTASFGRILSNALLHNFLPSRRLNVHPSLLPLYRGAAPIQHALLDGRADTGVCVIEMMERKKGIDAGEIWGMKPLPIPRGSTFPTLRDTLAKEGGGLLVSTLRSILSGNAVSTTQTSALDAPRAPIITIEHSIVNFETMTAEDIIRRHGAISHQRPLITYLPTSKTLQLHEISSLPSSQSPRLALPLPGMATFHPPTRSLVIRCAGEALLSVQKVKQQDRSLLAAKEWWNGLRPEAMSLDYPGTVNFVQRCS</sequence>
<reference evidence="8" key="1">
    <citation type="journal article" date="2014" name="Proc. Natl. Acad. Sci. U.S.A.">
        <title>Extensive sampling of basidiomycete genomes demonstrates inadequacy of the white-rot/brown-rot paradigm for wood decay fungi.</title>
        <authorList>
            <person name="Riley R."/>
            <person name="Salamov A.A."/>
            <person name="Brown D.W."/>
            <person name="Nagy L.G."/>
            <person name="Floudas D."/>
            <person name="Held B.W."/>
            <person name="Levasseur A."/>
            <person name="Lombard V."/>
            <person name="Morin E."/>
            <person name="Otillar R."/>
            <person name="Lindquist E.A."/>
            <person name="Sun H."/>
            <person name="LaButti K.M."/>
            <person name="Schmutz J."/>
            <person name="Jabbour D."/>
            <person name="Luo H."/>
            <person name="Baker S.E."/>
            <person name="Pisabarro A.G."/>
            <person name="Walton J.D."/>
            <person name="Blanchette R.A."/>
            <person name="Henrissat B."/>
            <person name="Martin F."/>
            <person name="Cullen D."/>
            <person name="Hibbett D.S."/>
            <person name="Grigoriev I.V."/>
        </authorList>
    </citation>
    <scope>NUCLEOTIDE SEQUENCE [LARGE SCALE GENOMIC DNA]</scope>
    <source>
        <strain evidence="8">MUCL 33604</strain>
    </source>
</reference>
<evidence type="ECO:0000256" key="2">
    <source>
        <dbReference type="ARBA" id="ARBA00012261"/>
    </source>
</evidence>
<dbReference type="PANTHER" id="PTHR11138:SF5">
    <property type="entry name" value="METHIONYL-TRNA FORMYLTRANSFERASE, MITOCHONDRIAL"/>
    <property type="match status" value="1"/>
</dbReference>
<dbReference type="SUPFAM" id="SSF53328">
    <property type="entry name" value="Formyltransferase"/>
    <property type="match status" value="1"/>
</dbReference>
<keyword evidence="8" id="KW-1185">Reference proteome</keyword>
<evidence type="ECO:0000259" key="6">
    <source>
        <dbReference type="Pfam" id="PF02911"/>
    </source>
</evidence>
<keyword evidence="4" id="KW-0648">Protein biosynthesis</keyword>
<dbReference type="CDD" id="cd08646">
    <property type="entry name" value="FMT_core_Met-tRNA-FMT_N"/>
    <property type="match status" value="1"/>
</dbReference>
<comment type="similarity">
    <text evidence="1">Belongs to the Fmt family.</text>
</comment>
<dbReference type="Gene3D" id="3.40.50.12230">
    <property type="match status" value="1"/>
</dbReference>
<dbReference type="InterPro" id="IPR002376">
    <property type="entry name" value="Formyl_transf_N"/>
</dbReference>
<organism evidence="7 8">
    <name type="scientific">Jaapia argillacea MUCL 33604</name>
    <dbReference type="NCBI Taxonomy" id="933084"/>
    <lineage>
        <taxon>Eukaryota</taxon>
        <taxon>Fungi</taxon>
        <taxon>Dikarya</taxon>
        <taxon>Basidiomycota</taxon>
        <taxon>Agaricomycotina</taxon>
        <taxon>Agaricomycetes</taxon>
        <taxon>Agaricomycetidae</taxon>
        <taxon>Jaapiales</taxon>
        <taxon>Jaapiaceae</taxon>
        <taxon>Jaapia</taxon>
    </lineage>
</organism>
<feature type="domain" description="Formyl transferase N-terminal" evidence="5">
    <location>
        <begin position="46"/>
        <end position="235"/>
    </location>
</feature>
<dbReference type="InterPro" id="IPR041711">
    <property type="entry name" value="Met-tRNA-FMT_N"/>
</dbReference>
<dbReference type="GO" id="GO:0005739">
    <property type="term" value="C:mitochondrion"/>
    <property type="evidence" value="ECO:0007669"/>
    <property type="project" value="TreeGrafter"/>
</dbReference>
<dbReference type="HOGENOM" id="CLU_033347_0_3_1"/>
<dbReference type="InParanoid" id="A0A067Q7U2"/>
<gene>
    <name evidence="7" type="ORF">JAAARDRAFT_128748</name>
</gene>
<dbReference type="InterPro" id="IPR036477">
    <property type="entry name" value="Formyl_transf_N_sf"/>
</dbReference>
<dbReference type="FunCoup" id="A0A067Q7U2">
    <property type="interactions" value="249"/>
</dbReference>
<accession>A0A067Q7U2</accession>
<evidence type="ECO:0000259" key="5">
    <source>
        <dbReference type="Pfam" id="PF00551"/>
    </source>
</evidence>
<dbReference type="Pfam" id="PF02911">
    <property type="entry name" value="Formyl_trans_C"/>
    <property type="match status" value="1"/>
</dbReference>
<feature type="domain" description="Formyl transferase C-terminal" evidence="6">
    <location>
        <begin position="261"/>
        <end position="366"/>
    </location>
</feature>